<dbReference type="InterPro" id="IPR026223">
    <property type="entry name" value="Htd2"/>
</dbReference>
<dbReference type="PRINTS" id="PR02096">
    <property type="entry name" value="HTDHYDRTASE2"/>
</dbReference>
<dbReference type="EMBL" id="OX365903">
    <property type="protein sequence ID" value="CAI4063666.1"/>
    <property type="molecule type" value="Genomic_DNA"/>
</dbReference>
<accession>A0AA35JIS2</accession>
<evidence type="ECO:0000313" key="2">
    <source>
        <dbReference type="Proteomes" id="UP001162087"/>
    </source>
</evidence>
<dbReference type="PANTHER" id="PTHR28152:SF1">
    <property type="entry name" value="HYDROXYACYL-THIOESTER DEHYDRATASE TYPE 2, MITOCHONDRIAL"/>
    <property type="match status" value="1"/>
</dbReference>
<dbReference type="Gene3D" id="3.10.129.10">
    <property type="entry name" value="Hotdog Thioesterase"/>
    <property type="match status" value="1"/>
</dbReference>
<dbReference type="GeneID" id="80924463"/>
<dbReference type="GO" id="GO:0006633">
    <property type="term" value="P:fatty acid biosynthetic process"/>
    <property type="evidence" value="ECO:0007669"/>
    <property type="project" value="InterPro"/>
</dbReference>
<evidence type="ECO:0000313" key="1">
    <source>
        <dbReference type="EMBL" id="CAI4063666.1"/>
    </source>
</evidence>
<keyword evidence="2" id="KW-1185">Reference proteome</keyword>
<protein>
    <submittedName>
        <fullName evidence="1">Uncharacterized protein</fullName>
    </submittedName>
</protein>
<organism evidence="1 2">
    <name type="scientific">Saccharomyces kudriavzevii (strain ATCC MYA-4449 / AS 2.2408 / CBS 8840 / NBRC 1802 / NCYC 2889)</name>
    <name type="common">Yeast</name>
    <dbReference type="NCBI Taxonomy" id="226230"/>
    <lineage>
        <taxon>Eukaryota</taxon>
        <taxon>Fungi</taxon>
        <taxon>Dikarya</taxon>
        <taxon>Ascomycota</taxon>
        <taxon>Saccharomycotina</taxon>
        <taxon>Saccharomycetes</taxon>
        <taxon>Saccharomycetales</taxon>
        <taxon>Saccharomycetaceae</taxon>
        <taxon>Saccharomyces</taxon>
    </lineage>
</organism>
<dbReference type="RefSeq" id="XP_056088163.1">
    <property type="nucleotide sequence ID" value="XM_056228442.1"/>
</dbReference>
<sequence length="280" mass="33107">MKSRTWIFKDFLSRHRVKAFDSLLSKRLPPSNATKHLQVGEHFLFFPPPFEELGKDGYFDYQNPASLLENANLRYRRRLWGQGELIQYMPIKLDKEYTCHESIKYIKRLRDEHIVCIERTVLQDHPENGLSKSNVCLLERRVLIYTNSLANKTAAEVPANKEDYKILKSLTITDMDIVTYGQLSLNPHRIHWDKEYCRQVEGYEDIIMQGPFSVQLLQKCIQPFLKKPITQLRYRNLNYIYPRTTLNVCQSLNFSTNKHKFQIRDLQKTNIVYLTAEVTC</sequence>
<dbReference type="GO" id="GO:0005739">
    <property type="term" value="C:mitochondrion"/>
    <property type="evidence" value="ECO:0007669"/>
    <property type="project" value="InterPro"/>
</dbReference>
<proteinExistence type="predicted"/>
<dbReference type="InterPro" id="IPR052741">
    <property type="entry name" value="Mitochondrial_HTD2"/>
</dbReference>
<dbReference type="Proteomes" id="UP001162087">
    <property type="component" value="Chromosome 8"/>
</dbReference>
<name>A0AA35JIS2_SACK1</name>
<reference evidence="1" key="1">
    <citation type="submission" date="2022-10" db="EMBL/GenBank/DDBJ databases">
        <authorList>
            <person name="Byrne P K."/>
        </authorList>
    </citation>
    <scope>NUCLEOTIDE SEQUENCE</scope>
    <source>
        <strain evidence="1">IFO1802</strain>
    </source>
</reference>
<dbReference type="SUPFAM" id="SSF54637">
    <property type="entry name" value="Thioesterase/thiol ester dehydrase-isomerase"/>
    <property type="match status" value="1"/>
</dbReference>
<dbReference type="PANTHER" id="PTHR28152">
    <property type="entry name" value="HYDROXYACYL-THIOESTER DEHYDRATASE TYPE 2, MITOCHONDRIAL"/>
    <property type="match status" value="1"/>
</dbReference>
<dbReference type="InterPro" id="IPR029069">
    <property type="entry name" value="HotDog_dom_sf"/>
</dbReference>
<gene>
    <name evidence="1" type="primary">SKDI08G1100</name>
    <name evidence="1" type="ORF">SKDI_08G1100</name>
</gene>
<dbReference type="AlphaFoldDB" id="A0AA35JIS2"/>
<dbReference type="GO" id="GO:0019171">
    <property type="term" value="F:(3R)-hydroxyacyl-[acyl-carrier-protein] dehydratase activity"/>
    <property type="evidence" value="ECO:0007669"/>
    <property type="project" value="InterPro"/>
</dbReference>